<accession>K5V9Q2</accession>
<dbReference type="OrthoDB" id="269496at2759"/>
<keyword evidence="4" id="KW-1185">Reference proteome</keyword>
<dbReference type="Pfam" id="PF00857">
    <property type="entry name" value="Isochorismatase"/>
    <property type="match status" value="1"/>
</dbReference>
<dbReference type="InterPro" id="IPR036380">
    <property type="entry name" value="Isochorismatase-like_sf"/>
</dbReference>
<evidence type="ECO:0000259" key="2">
    <source>
        <dbReference type="Pfam" id="PF00857"/>
    </source>
</evidence>
<sequence>MSAPVVTKIVPEQSAFLLCDLQTRFKPAIYQFDKIVMTVSKMVQIAKVVGVPMIVSTQNARALGDTVPEIDLQGMGPLHLGTFDKSTFSMATPDVMSTLQQHNIKSVILMGIELHICILMSCLDLLALGYEVHVLADGVSSSNKEEISIAFDRLRQAGAIIGTSESVAFQLQVDSAKPNFKIFAKTIKEEKENTREVLQTLLPVKAGL</sequence>
<feature type="non-terminal residue" evidence="3">
    <location>
        <position position="1"/>
    </location>
</feature>
<evidence type="ECO:0000313" key="4">
    <source>
        <dbReference type="Proteomes" id="UP000008370"/>
    </source>
</evidence>
<dbReference type="InterPro" id="IPR000868">
    <property type="entry name" value="Isochorismatase-like_dom"/>
</dbReference>
<feature type="domain" description="Isochorismatase-like" evidence="2">
    <location>
        <begin position="14"/>
        <end position="165"/>
    </location>
</feature>
<proteinExistence type="inferred from homology"/>
<dbReference type="RefSeq" id="XP_007392139.1">
    <property type="nucleotide sequence ID" value="XM_007392077.1"/>
</dbReference>
<organism evidence="3 4">
    <name type="scientific">Phanerochaete carnosa (strain HHB-10118-sp)</name>
    <name type="common">White-rot fungus</name>
    <name type="synonym">Peniophora carnosa</name>
    <dbReference type="NCBI Taxonomy" id="650164"/>
    <lineage>
        <taxon>Eukaryota</taxon>
        <taxon>Fungi</taxon>
        <taxon>Dikarya</taxon>
        <taxon>Basidiomycota</taxon>
        <taxon>Agaricomycotina</taxon>
        <taxon>Agaricomycetes</taxon>
        <taxon>Polyporales</taxon>
        <taxon>Phanerochaetaceae</taxon>
        <taxon>Phanerochaete</taxon>
    </lineage>
</organism>
<dbReference type="EMBL" id="JH930469">
    <property type="protein sequence ID" value="EKM59581.1"/>
    <property type="molecule type" value="Genomic_DNA"/>
</dbReference>
<name>K5V9Q2_PHACS</name>
<dbReference type="Proteomes" id="UP000008370">
    <property type="component" value="Unassembled WGS sequence"/>
</dbReference>
<dbReference type="Gene3D" id="3.40.50.850">
    <property type="entry name" value="Isochorismatase-like"/>
    <property type="match status" value="1"/>
</dbReference>
<dbReference type="InParanoid" id="K5V9Q2"/>
<dbReference type="KEGG" id="pco:PHACADRAFT_250173"/>
<dbReference type="SUPFAM" id="SSF52499">
    <property type="entry name" value="Isochorismatase-like hydrolases"/>
    <property type="match status" value="1"/>
</dbReference>
<protein>
    <recommendedName>
        <fullName evidence="2">Isochorismatase-like domain-containing protein</fullName>
    </recommendedName>
</protein>
<gene>
    <name evidence="3" type="ORF">PHACADRAFT_250173</name>
</gene>
<dbReference type="STRING" id="650164.K5V9Q2"/>
<evidence type="ECO:0000256" key="1">
    <source>
        <dbReference type="ARBA" id="ARBA00006336"/>
    </source>
</evidence>
<dbReference type="GeneID" id="18914852"/>
<reference evidence="3 4" key="1">
    <citation type="journal article" date="2012" name="BMC Genomics">
        <title>Comparative genomics of the white-rot fungi, Phanerochaete carnosa and P. chrysosporium, to elucidate the genetic basis of the distinct wood types they colonize.</title>
        <authorList>
            <person name="Suzuki H."/>
            <person name="MacDonald J."/>
            <person name="Syed K."/>
            <person name="Salamov A."/>
            <person name="Hori C."/>
            <person name="Aerts A."/>
            <person name="Henrissat B."/>
            <person name="Wiebenga A."/>
            <person name="vanKuyk P.A."/>
            <person name="Barry K."/>
            <person name="Lindquist E."/>
            <person name="LaButti K."/>
            <person name="Lapidus A."/>
            <person name="Lucas S."/>
            <person name="Coutinho P."/>
            <person name="Gong Y."/>
            <person name="Samejima M."/>
            <person name="Mahadevan R."/>
            <person name="Abou-Zaid M."/>
            <person name="de Vries R.P."/>
            <person name="Igarashi K."/>
            <person name="Yadav J.S."/>
            <person name="Grigoriev I.V."/>
            <person name="Master E.R."/>
        </authorList>
    </citation>
    <scope>NUCLEOTIDE SEQUENCE [LARGE SCALE GENOMIC DNA]</scope>
    <source>
        <strain evidence="3 4">HHB-10118-sp</strain>
    </source>
</reference>
<dbReference type="InterPro" id="IPR050993">
    <property type="entry name" value="Isochorismatase_domain"/>
</dbReference>
<dbReference type="AlphaFoldDB" id="K5V9Q2"/>
<comment type="similarity">
    <text evidence="1">Belongs to the isochorismatase family.</text>
</comment>
<evidence type="ECO:0000313" key="3">
    <source>
        <dbReference type="EMBL" id="EKM59581.1"/>
    </source>
</evidence>
<dbReference type="HOGENOM" id="CLU_066901_0_0_1"/>
<dbReference type="PANTHER" id="PTHR14119:SF3">
    <property type="entry name" value="ISOCHORISMATASE DOMAIN-CONTAINING PROTEIN 2"/>
    <property type="match status" value="1"/>
</dbReference>
<dbReference type="PANTHER" id="PTHR14119">
    <property type="entry name" value="HYDROLASE"/>
    <property type="match status" value="1"/>
</dbReference>